<keyword evidence="4" id="KW-1185">Reference proteome</keyword>
<dbReference type="OrthoDB" id="3565018at2759"/>
<feature type="signal peptide" evidence="1">
    <location>
        <begin position="1"/>
        <end position="21"/>
    </location>
</feature>
<dbReference type="Pfam" id="PF24476">
    <property type="entry name" value="DUF7580"/>
    <property type="match status" value="1"/>
</dbReference>
<feature type="domain" description="DUF7580" evidence="2">
    <location>
        <begin position="190"/>
        <end position="569"/>
    </location>
</feature>
<evidence type="ECO:0000259" key="2">
    <source>
        <dbReference type="Pfam" id="PF24476"/>
    </source>
</evidence>
<sequence length="577" mass="64868">MLTGVETAGLVLAVLPLLISALEHYKEGLEPVKLFLDFHNQLPSQIHRLTYQHVQLELTLRLLLSDIVEGEDLADMIARPLGSTWKGPKVQGMLKGRLRESYKVYERTVARMQELMGADLEARLMRHTRLNGKFEFTRRVKFSMSKKKMKNLLNEFDDCNRHLDGFASKTGQLESFEPSSRSTISPPFTDQTRSYTRSLYRVICLGLDCQAPHRAKLQLEQRHETRKSGTIYTGAGRADSPEISFTLSILVPRAPEIPNIVALMWRDTRIKTVTSDEFQVPARSRTPAARTVRFSPNVQNPGPSTPLLIGYTALQEMQDICSTARQSNDAQPCLGFYLDCQGELRGVYPVAPQRALHKGTVSLAENLSSTNQLEMSLRERLVLGAILASSYLQLQATPWLSSWSKEDIIFNVDRGQFDPETPCIAHTFRPNQQSSAAGDEIQGIESNNSRQLDETSVKTPGNSSLLGLGIIHMELYTGHTLEQYCGTSNLVSNASLPQNDEENLNNIHRLYAAHQWLQNLREKGRLSNAYIGAVHRCLQGYLDFSVGKDEAEFREKALKHVVLPVEQEKQFFIGVGN</sequence>
<accession>A0A1L7X683</accession>
<evidence type="ECO:0000313" key="3">
    <source>
        <dbReference type="EMBL" id="CZR60528.1"/>
    </source>
</evidence>
<dbReference type="PANTHER" id="PTHR35186:SF4">
    <property type="entry name" value="PRION-INHIBITION AND PROPAGATION HELO DOMAIN-CONTAINING PROTEIN"/>
    <property type="match status" value="1"/>
</dbReference>
<organism evidence="3 4">
    <name type="scientific">Phialocephala subalpina</name>
    <dbReference type="NCBI Taxonomy" id="576137"/>
    <lineage>
        <taxon>Eukaryota</taxon>
        <taxon>Fungi</taxon>
        <taxon>Dikarya</taxon>
        <taxon>Ascomycota</taxon>
        <taxon>Pezizomycotina</taxon>
        <taxon>Leotiomycetes</taxon>
        <taxon>Helotiales</taxon>
        <taxon>Mollisiaceae</taxon>
        <taxon>Phialocephala</taxon>
        <taxon>Phialocephala fortinii species complex</taxon>
    </lineage>
</organism>
<feature type="chain" id="PRO_5012815135" description="DUF7580 domain-containing protein" evidence="1">
    <location>
        <begin position="22"/>
        <end position="577"/>
    </location>
</feature>
<evidence type="ECO:0000313" key="4">
    <source>
        <dbReference type="Proteomes" id="UP000184330"/>
    </source>
</evidence>
<proteinExistence type="predicted"/>
<reference evidence="3 4" key="1">
    <citation type="submission" date="2016-03" db="EMBL/GenBank/DDBJ databases">
        <authorList>
            <person name="Ploux O."/>
        </authorList>
    </citation>
    <scope>NUCLEOTIDE SEQUENCE [LARGE SCALE GENOMIC DNA]</scope>
    <source>
        <strain evidence="3 4">UAMH 11012</strain>
    </source>
</reference>
<evidence type="ECO:0000256" key="1">
    <source>
        <dbReference type="SAM" id="SignalP"/>
    </source>
</evidence>
<dbReference type="STRING" id="576137.A0A1L7X683"/>
<dbReference type="InterPro" id="IPR056002">
    <property type="entry name" value="DUF7580"/>
</dbReference>
<dbReference type="Proteomes" id="UP000184330">
    <property type="component" value="Unassembled WGS sequence"/>
</dbReference>
<dbReference type="PANTHER" id="PTHR35186">
    <property type="entry name" value="ANK_REP_REGION DOMAIN-CONTAINING PROTEIN"/>
    <property type="match status" value="1"/>
</dbReference>
<dbReference type="AlphaFoldDB" id="A0A1L7X683"/>
<dbReference type="EMBL" id="FJOG01000016">
    <property type="protein sequence ID" value="CZR60528.1"/>
    <property type="molecule type" value="Genomic_DNA"/>
</dbReference>
<protein>
    <recommendedName>
        <fullName evidence="2">DUF7580 domain-containing protein</fullName>
    </recommendedName>
</protein>
<keyword evidence="1" id="KW-0732">Signal</keyword>
<name>A0A1L7X683_9HELO</name>
<gene>
    <name evidence="3" type="ORF">PAC_10424</name>
</gene>